<gene>
    <name evidence="1" type="ORF">SAMN05192548_100164</name>
</gene>
<reference evidence="1 2" key="1">
    <citation type="submission" date="2016-11" db="EMBL/GenBank/DDBJ databases">
        <authorList>
            <person name="Jaros S."/>
            <person name="Januszkiewicz K."/>
            <person name="Wedrychowicz H."/>
        </authorList>
    </citation>
    <scope>NUCLEOTIDE SEQUENCE [LARGE SCALE GENOMIC DNA]</scope>
    <source>
        <strain evidence="1 2">LMG 20594</strain>
    </source>
</reference>
<dbReference type="Proteomes" id="UP000184395">
    <property type="component" value="Unassembled WGS sequence"/>
</dbReference>
<dbReference type="EMBL" id="FRAB01000001">
    <property type="protein sequence ID" value="SHJ35026.1"/>
    <property type="molecule type" value="Genomic_DNA"/>
</dbReference>
<evidence type="ECO:0000313" key="1">
    <source>
        <dbReference type="EMBL" id="SHJ35026.1"/>
    </source>
</evidence>
<dbReference type="STRING" id="169427.SAMN05192548_100164"/>
<sequence>MAARTLAAFANGQRVGVVSDEGGIWSFAYDKDWLGDRT</sequence>
<evidence type="ECO:0000313" key="2">
    <source>
        <dbReference type="Proteomes" id="UP000184395"/>
    </source>
</evidence>
<organism evidence="1 2">
    <name type="scientific">Paraburkholderia terricola</name>
    <dbReference type="NCBI Taxonomy" id="169427"/>
    <lineage>
        <taxon>Bacteria</taxon>
        <taxon>Pseudomonadati</taxon>
        <taxon>Pseudomonadota</taxon>
        <taxon>Betaproteobacteria</taxon>
        <taxon>Burkholderiales</taxon>
        <taxon>Burkholderiaceae</taxon>
        <taxon>Paraburkholderia</taxon>
    </lineage>
</organism>
<dbReference type="AlphaFoldDB" id="A0A1M6IKL1"/>
<protein>
    <submittedName>
        <fullName evidence="1">Uncharacterized protein</fullName>
    </submittedName>
</protein>
<name>A0A1M6IKL1_9BURK</name>
<proteinExistence type="predicted"/>
<accession>A0A1M6IKL1</accession>